<evidence type="ECO:0000313" key="3">
    <source>
        <dbReference type="EMBL" id="QGH47317.1"/>
    </source>
</evidence>
<evidence type="ECO:0000313" key="4">
    <source>
        <dbReference type="Proteomes" id="UP000272136"/>
    </source>
</evidence>
<accession>A0AAP9GCH6</accession>
<dbReference type="Gene3D" id="1.10.3210.10">
    <property type="entry name" value="Hypothetical protein af1432"/>
    <property type="match status" value="1"/>
</dbReference>
<protein>
    <submittedName>
        <fullName evidence="3">HD domain-containing protein</fullName>
    </submittedName>
</protein>
<dbReference type="GO" id="GO:0008081">
    <property type="term" value="F:phosphoric diester hydrolase activity"/>
    <property type="evidence" value="ECO:0007669"/>
    <property type="project" value="UniProtKB-ARBA"/>
</dbReference>
<dbReference type="Pfam" id="PF13487">
    <property type="entry name" value="HD_5"/>
    <property type="match status" value="1"/>
</dbReference>
<proteinExistence type="predicted"/>
<reference evidence="3 5" key="1">
    <citation type="journal article" date="2015" name="Genome Announc.">
        <title>Draft Genome Sequence of Vibrio owensii Strain SH-14, Which Causes Shrimp Acute Hepatopancreatic Necrosis Disease.</title>
        <authorList>
            <person name="Liu L."/>
            <person name="Xiao J."/>
            <person name="Xia X."/>
            <person name="Pan Y."/>
            <person name="Yan S."/>
            <person name="Wang Y."/>
        </authorList>
    </citation>
    <scope>NUCLEOTIDE SEQUENCE [LARGE SCALE GENOMIC DNA]</scope>
    <source>
        <strain evidence="3 5">SH14</strain>
    </source>
</reference>
<organism evidence="3 5">
    <name type="scientific">Vibrio owensii</name>
    <dbReference type="NCBI Taxonomy" id="696485"/>
    <lineage>
        <taxon>Bacteria</taxon>
        <taxon>Pseudomonadati</taxon>
        <taxon>Pseudomonadota</taxon>
        <taxon>Gammaproteobacteria</taxon>
        <taxon>Vibrionales</taxon>
        <taxon>Vibrionaceae</taxon>
        <taxon>Vibrio</taxon>
    </lineage>
</organism>
<dbReference type="RefSeq" id="WP_054822612.1">
    <property type="nucleotide sequence ID" value="NZ_CP033137.1"/>
</dbReference>
<dbReference type="InterPro" id="IPR003607">
    <property type="entry name" value="HD/PDEase_dom"/>
</dbReference>
<dbReference type="SUPFAM" id="SSF109604">
    <property type="entry name" value="HD-domain/PDEase-like"/>
    <property type="match status" value="1"/>
</dbReference>
<dbReference type="AlphaFoldDB" id="A0AAP9GCH6"/>
<evidence type="ECO:0000313" key="2">
    <source>
        <dbReference type="EMBL" id="AYO15011.1"/>
    </source>
</evidence>
<dbReference type="PROSITE" id="PS51832">
    <property type="entry name" value="HD_GYP"/>
    <property type="match status" value="1"/>
</dbReference>
<dbReference type="InterPro" id="IPR037522">
    <property type="entry name" value="HD_GYP_dom"/>
</dbReference>
<dbReference type="Proteomes" id="UP000272136">
    <property type="component" value="Chromosome 1"/>
</dbReference>
<name>A0AAP9GCH6_9VIBR</name>
<feature type="domain" description="HD-GYP" evidence="1">
    <location>
        <begin position="14"/>
        <end position="207"/>
    </location>
</feature>
<reference evidence="2 4" key="2">
    <citation type="submission" date="2018-10" db="EMBL/GenBank/DDBJ databases">
        <title>Whole Genome of Vibrio owensii strain 170502, isolated from Acute Hepatopancreatic Necrosis Disease (AHPND) shrimp.</title>
        <authorList>
            <person name="Yan M."/>
            <person name="Wang X."/>
            <person name="Wang Y."/>
        </authorList>
    </citation>
    <scope>NUCLEOTIDE SEQUENCE [LARGE SCALE GENOMIC DNA]</scope>
    <source>
        <strain evidence="2 4">1700302</strain>
    </source>
</reference>
<keyword evidence="4" id="KW-1185">Reference proteome</keyword>
<dbReference type="PANTHER" id="PTHR43155:SF2">
    <property type="entry name" value="CYCLIC DI-GMP PHOSPHODIESTERASE PA4108"/>
    <property type="match status" value="1"/>
</dbReference>
<evidence type="ECO:0000313" key="5">
    <source>
        <dbReference type="Proteomes" id="UP000390336"/>
    </source>
</evidence>
<reference evidence="3" key="3">
    <citation type="submission" date="2019-11" db="EMBL/GenBank/DDBJ databases">
        <title>Complete genome sequence of Vibrio owensii SH-14 isolated from shrimp with acute hepatopancreatic necrosis diease.</title>
        <authorList>
            <person name="Liang X."/>
            <person name="Wang Y."/>
        </authorList>
    </citation>
    <scope>NUCLEOTIDE SEQUENCE</scope>
    <source>
        <strain evidence="3">SH14</strain>
    </source>
</reference>
<dbReference type="CDD" id="cd00077">
    <property type="entry name" value="HDc"/>
    <property type="match status" value="1"/>
</dbReference>
<dbReference type="Proteomes" id="UP000390336">
    <property type="component" value="Chromosome 1"/>
</dbReference>
<dbReference type="EMBL" id="CP033137">
    <property type="protein sequence ID" value="AYO15011.1"/>
    <property type="molecule type" value="Genomic_DNA"/>
</dbReference>
<evidence type="ECO:0000259" key="1">
    <source>
        <dbReference type="PROSITE" id="PS51832"/>
    </source>
</evidence>
<gene>
    <name evidence="3" type="ORF">APZ19_09555</name>
    <name evidence="2" type="ORF">D0812_11530</name>
</gene>
<sequence>MQNVKLNHVYAMALNHAHSFTALELLQEMAEHSPETYTHTLNVCLIAYDFGEFLSFTDAQLELIFDAALVHDLGKLKTPTAILHKHGKLEPIERQVMSEHVKHTYQIARGIKALETATMVGGLHHERWDGNGYPFRLKGDEIPFIAQVLAIVDTWDAMVSDRAYRKGMPNSKAINILLTEKDKGQFNPNLVELFVTYIDSHGKSNLS</sequence>
<dbReference type="EMBL" id="CP045859">
    <property type="protein sequence ID" value="QGH47317.1"/>
    <property type="molecule type" value="Genomic_DNA"/>
</dbReference>
<dbReference type="SMART" id="SM00471">
    <property type="entry name" value="HDc"/>
    <property type="match status" value="1"/>
</dbReference>
<dbReference type="PANTHER" id="PTHR43155">
    <property type="entry name" value="CYCLIC DI-GMP PHOSPHODIESTERASE PA4108-RELATED"/>
    <property type="match status" value="1"/>
</dbReference>